<dbReference type="EMBL" id="JACBZD010000001">
    <property type="protein sequence ID" value="NYI07232.1"/>
    <property type="molecule type" value="Genomic_DNA"/>
</dbReference>
<feature type="region of interest" description="Disordered" evidence="1">
    <location>
        <begin position="126"/>
        <end position="160"/>
    </location>
</feature>
<organism evidence="2 3">
    <name type="scientific">Allostreptomyces psammosilenae</name>
    <dbReference type="NCBI Taxonomy" id="1892865"/>
    <lineage>
        <taxon>Bacteria</taxon>
        <taxon>Bacillati</taxon>
        <taxon>Actinomycetota</taxon>
        <taxon>Actinomycetes</taxon>
        <taxon>Kitasatosporales</taxon>
        <taxon>Streptomycetaceae</taxon>
        <taxon>Allostreptomyces</taxon>
    </lineage>
</organism>
<name>A0A853AA27_9ACTN</name>
<evidence type="ECO:0000256" key="1">
    <source>
        <dbReference type="SAM" id="MobiDB-lite"/>
    </source>
</evidence>
<reference evidence="2 3" key="1">
    <citation type="submission" date="2020-07" db="EMBL/GenBank/DDBJ databases">
        <title>Sequencing the genomes of 1000 actinobacteria strains.</title>
        <authorList>
            <person name="Klenk H.-P."/>
        </authorList>
    </citation>
    <scope>NUCLEOTIDE SEQUENCE [LARGE SCALE GENOMIC DNA]</scope>
    <source>
        <strain evidence="2 3">DSM 42178</strain>
    </source>
</reference>
<evidence type="ECO:0000313" key="2">
    <source>
        <dbReference type="EMBL" id="NYI07232.1"/>
    </source>
</evidence>
<keyword evidence="3" id="KW-1185">Reference proteome</keyword>
<accession>A0A853AA27</accession>
<gene>
    <name evidence="2" type="ORF">FHU37_004175</name>
</gene>
<dbReference type="RefSeq" id="WP_179815681.1">
    <property type="nucleotide sequence ID" value="NZ_JACBZD010000001.1"/>
</dbReference>
<sequence length="160" mass="16580">MGDPAGGAGAGYSVEISSLTAVQTALGESMAAAREVKDNSEALTAHLADAGSERVRAAATDFLSAWGHGMGELADYADDAVAKLGETIAAYQTAEMYGVENFTPSGENLAGMPVGDWSAAVYQANEQLDDAGAAPRPLTDNPVTDAVDPRIQRGEDWLFQ</sequence>
<dbReference type="AlphaFoldDB" id="A0A853AA27"/>
<comment type="caution">
    <text evidence="2">The sequence shown here is derived from an EMBL/GenBank/DDBJ whole genome shotgun (WGS) entry which is preliminary data.</text>
</comment>
<protein>
    <submittedName>
        <fullName evidence="2">Uncharacterized protein</fullName>
    </submittedName>
</protein>
<dbReference type="Proteomes" id="UP000567795">
    <property type="component" value="Unassembled WGS sequence"/>
</dbReference>
<feature type="compositionally biased region" description="Basic and acidic residues" evidence="1">
    <location>
        <begin position="147"/>
        <end position="160"/>
    </location>
</feature>
<evidence type="ECO:0000313" key="3">
    <source>
        <dbReference type="Proteomes" id="UP000567795"/>
    </source>
</evidence>
<proteinExistence type="predicted"/>